<evidence type="ECO:0000256" key="2">
    <source>
        <dbReference type="SAM" id="SignalP"/>
    </source>
</evidence>
<sequence>MRFTKATNYALHTMLTLIAASPVTPVGVQQLAESQGVSPTYLSKILTRLVKAGMIESVSGANGGYRLSRKKDDITFLDIIQAIEGTASLFECDFVHGDECLIQDVMKEAEEKMESHLKKTKLADIAQKANVSLR</sequence>
<reference evidence="3 4" key="1">
    <citation type="submission" date="2019-03" db="EMBL/GenBank/DDBJ databases">
        <title>Cohnella endophytica sp. nov., a novel endophytic bacterium isolated from bark of Sonneratia apetala.</title>
        <authorList>
            <person name="Tuo L."/>
        </authorList>
    </citation>
    <scope>NUCLEOTIDE SEQUENCE [LARGE SCALE GENOMIC DNA]</scope>
    <source>
        <strain evidence="3 4">CCTCC AB 208254</strain>
    </source>
</reference>
<gene>
    <name evidence="3" type="ORF">E2980_09145</name>
</gene>
<dbReference type="CDD" id="cd00090">
    <property type="entry name" value="HTH_ARSR"/>
    <property type="match status" value="1"/>
</dbReference>
<evidence type="ECO:0000313" key="3">
    <source>
        <dbReference type="EMBL" id="TFE27477.1"/>
    </source>
</evidence>
<dbReference type="EMBL" id="SOMN01000009">
    <property type="protein sequence ID" value="TFE27477.1"/>
    <property type="molecule type" value="Genomic_DNA"/>
</dbReference>
<dbReference type="GO" id="GO:0003677">
    <property type="term" value="F:DNA binding"/>
    <property type="evidence" value="ECO:0007669"/>
    <property type="project" value="UniProtKB-KW"/>
</dbReference>
<comment type="caution">
    <text evidence="3">The sequence shown here is derived from an EMBL/GenBank/DDBJ whole genome shotgun (WGS) entry which is preliminary data.</text>
</comment>
<dbReference type="OrthoDB" id="9808360at2"/>
<dbReference type="InterPro" id="IPR000944">
    <property type="entry name" value="Tscrpt_reg_Rrf2"/>
</dbReference>
<dbReference type="SUPFAM" id="SSF46785">
    <property type="entry name" value="Winged helix' DNA-binding domain"/>
    <property type="match status" value="1"/>
</dbReference>
<dbReference type="GO" id="GO:0005829">
    <property type="term" value="C:cytosol"/>
    <property type="evidence" value="ECO:0007669"/>
    <property type="project" value="TreeGrafter"/>
</dbReference>
<dbReference type="InterPro" id="IPR036390">
    <property type="entry name" value="WH_DNA-bd_sf"/>
</dbReference>
<protein>
    <submittedName>
        <fullName evidence="3">RrF2 family transcriptional regulator</fullName>
    </submittedName>
</protein>
<dbReference type="Pfam" id="PF02082">
    <property type="entry name" value="Rrf2"/>
    <property type="match status" value="1"/>
</dbReference>
<dbReference type="InterPro" id="IPR036388">
    <property type="entry name" value="WH-like_DNA-bd_sf"/>
</dbReference>
<keyword evidence="2" id="KW-0732">Signal</keyword>
<dbReference type="InterPro" id="IPR011991">
    <property type="entry name" value="ArsR-like_HTH"/>
</dbReference>
<feature type="chain" id="PRO_5021308178" evidence="2">
    <location>
        <begin position="20"/>
        <end position="134"/>
    </location>
</feature>
<evidence type="ECO:0000313" key="4">
    <source>
        <dbReference type="Proteomes" id="UP000297900"/>
    </source>
</evidence>
<feature type="signal peptide" evidence="2">
    <location>
        <begin position="1"/>
        <end position="19"/>
    </location>
</feature>
<dbReference type="RefSeq" id="WP_135151886.1">
    <property type="nucleotide sequence ID" value="NZ_SOMN01000009.1"/>
</dbReference>
<organism evidence="3 4">
    <name type="scientific">Cohnella luojiensis</name>
    <dbReference type="NCBI Taxonomy" id="652876"/>
    <lineage>
        <taxon>Bacteria</taxon>
        <taxon>Bacillati</taxon>
        <taxon>Bacillota</taxon>
        <taxon>Bacilli</taxon>
        <taxon>Bacillales</taxon>
        <taxon>Paenibacillaceae</taxon>
        <taxon>Cohnella</taxon>
    </lineage>
</organism>
<dbReference type="PANTHER" id="PTHR33221:SF9">
    <property type="entry name" value="RRF2 FAMILY PROTEIN"/>
    <property type="match status" value="1"/>
</dbReference>
<keyword evidence="4" id="KW-1185">Reference proteome</keyword>
<name>A0A4Y8M0V0_9BACL</name>
<dbReference type="Proteomes" id="UP000297900">
    <property type="component" value="Unassembled WGS sequence"/>
</dbReference>
<accession>A0A4Y8M0V0</accession>
<evidence type="ECO:0000256" key="1">
    <source>
        <dbReference type="ARBA" id="ARBA00023125"/>
    </source>
</evidence>
<keyword evidence="1" id="KW-0238">DNA-binding</keyword>
<dbReference type="GO" id="GO:0003700">
    <property type="term" value="F:DNA-binding transcription factor activity"/>
    <property type="evidence" value="ECO:0007669"/>
    <property type="project" value="TreeGrafter"/>
</dbReference>
<dbReference type="Gene3D" id="1.10.10.10">
    <property type="entry name" value="Winged helix-like DNA-binding domain superfamily/Winged helix DNA-binding domain"/>
    <property type="match status" value="1"/>
</dbReference>
<dbReference type="PROSITE" id="PS51197">
    <property type="entry name" value="HTH_RRF2_2"/>
    <property type="match status" value="1"/>
</dbReference>
<proteinExistence type="predicted"/>
<dbReference type="NCBIfam" id="TIGR00738">
    <property type="entry name" value="rrf2_super"/>
    <property type="match status" value="1"/>
</dbReference>
<dbReference type="PANTHER" id="PTHR33221">
    <property type="entry name" value="WINGED HELIX-TURN-HELIX TRANSCRIPTIONAL REGULATOR, RRF2 FAMILY"/>
    <property type="match status" value="1"/>
</dbReference>
<dbReference type="AlphaFoldDB" id="A0A4Y8M0V0"/>